<organism evidence="1 2">
    <name type="scientific">Trifolium pratense</name>
    <name type="common">Red clover</name>
    <dbReference type="NCBI Taxonomy" id="57577"/>
    <lineage>
        <taxon>Eukaryota</taxon>
        <taxon>Viridiplantae</taxon>
        <taxon>Streptophyta</taxon>
        <taxon>Embryophyta</taxon>
        <taxon>Tracheophyta</taxon>
        <taxon>Spermatophyta</taxon>
        <taxon>Magnoliopsida</taxon>
        <taxon>eudicotyledons</taxon>
        <taxon>Gunneridae</taxon>
        <taxon>Pentapetalae</taxon>
        <taxon>rosids</taxon>
        <taxon>fabids</taxon>
        <taxon>Fabales</taxon>
        <taxon>Fabaceae</taxon>
        <taxon>Papilionoideae</taxon>
        <taxon>50 kb inversion clade</taxon>
        <taxon>NPAAA clade</taxon>
        <taxon>Hologalegina</taxon>
        <taxon>IRL clade</taxon>
        <taxon>Trifolieae</taxon>
        <taxon>Trifolium</taxon>
    </lineage>
</organism>
<name>A0ACB0KXD0_TRIPR</name>
<evidence type="ECO:0000313" key="2">
    <source>
        <dbReference type="Proteomes" id="UP001177021"/>
    </source>
</evidence>
<reference evidence="1" key="1">
    <citation type="submission" date="2023-10" db="EMBL/GenBank/DDBJ databases">
        <authorList>
            <person name="Rodriguez Cubillos JULIANA M."/>
            <person name="De Vega J."/>
        </authorList>
    </citation>
    <scope>NUCLEOTIDE SEQUENCE</scope>
</reference>
<proteinExistence type="predicted"/>
<accession>A0ACB0KXD0</accession>
<keyword evidence="2" id="KW-1185">Reference proteome</keyword>
<comment type="caution">
    <text evidence="1">The sequence shown here is derived from an EMBL/GenBank/DDBJ whole genome shotgun (WGS) entry which is preliminary data.</text>
</comment>
<sequence>MPVTLDFMKEFGCVRERDCPYLKCLKKPSQHRGYRKSWCRPASDWMVVVKVDEWKKLYFEEMFDHLREAELVICRMEWTPRPFARLSWDETVPTVVTRPQPHNQKILHPDQDRVLSVRENARLQGFPDFYKLCGSVKERYIQVGNAVAVPVARALGYSLGLAFQGVSGDGPLYTLPEKFPMIKKQENYIHKSQNMLRFHSHFKFVLCNVVLFKKMCFYVHNHISKLISF</sequence>
<dbReference type="Proteomes" id="UP001177021">
    <property type="component" value="Unassembled WGS sequence"/>
</dbReference>
<dbReference type="EMBL" id="CASHSV030000311">
    <property type="protein sequence ID" value="CAJ2661356.1"/>
    <property type="molecule type" value="Genomic_DNA"/>
</dbReference>
<protein>
    <submittedName>
        <fullName evidence="1">Uncharacterized protein</fullName>
    </submittedName>
</protein>
<gene>
    <name evidence="1" type="ORF">MILVUS5_LOCUS27083</name>
</gene>
<evidence type="ECO:0000313" key="1">
    <source>
        <dbReference type="EMBL" id="CAJ2661356.1"/>
    </source>
</evidence>